<name>A0ACC0WEF8_9STRA</name>
<evidence type="ECO:0000313" key="1">
    <source>
        <dbReference type="EMBL" id="KAI9916323.1"/>
    </source>
</evidence>
<comment type="caution">
    <text evidence="1">The sequence shown here is derived from an EMBL/GenBank/DDBJ whole genome shotgun (WGS) entry which is preliminary data.</text>
</comment>
<keyword evidence="2" id="KW-1185">Reference proteome</keyword>
<accession>A0ACC0WEF8</accession>
<organism evidence="1 2">
    <name type="scientific">Peronosclerospora sorghi</name>
    <dbReference type="NCBI Taxonomy" id="230839"/>
    <lineage>
        <taxon>Eukaryota</taxon>
        <taxon>Sar</taxon>
        <taxon>Stramenopiles</taxon>
        <taxon>Oomycota</taxon>
        <taxon>Peronosporomycetes</taxon>
        <taxon>Peronosporales</taxon>
        <taxon>Peronosporaceae</taxon>
        <taxon>Peronosclerospora</taxon>
    </lineage>
</organism>
<gene>
    <name evidence="1" type="ORF">PsorP6_018083</name>
</gene>
<dbReference type="Proteomes" id="UP001163321">
    <property type="component" value="Chromosome 2"/>
</dbReference>
<sequence length="147" mass="16043">MFTGEVEPTSGQKLPSDQNAWVSREKCEKWIWDKLLQIDDDREAARANGQARPTTAIAVQKHLDCFGLGAEFGTHSRMHGLSGGQKVKVVLAAAMWLNSHILVLDDPTNYLDRDSLGALASGLKELNGGVVMITHHGEFSSALTQET</sequence>
<evidence type="ECO:0000313" key="2">
    <source>
        <dbReference type="Proteomes" id="UP001163321"/>
    </source>
</evidence>
<protein>
    <submittedName>
        <fullName evidence="1">Uncharacterized protein</fullName>
    </submittedName>
</protein>
<reference evidence="1 2" key="1">
    <citation type="journal article" date="2022" name="bioRxiv">
        <title>The genome of the oomycete Peronosclerospora sorghi, a cosmopolitan pathogen of maize and sorghum, is inflated with dispersed pseudogenes.</title>
        <authorList>
            <person name="Fletcher K."/>
            <person name="Martin F."/>
            <person name="Isakeit T."/>
            <person name="Cavanaugh K."/>
            <person name="Magill C."/>
            <person name="Michelmore R."/>
        </authorList>
    </citation>
    <scope>NUCLEOTIDE SEQUENCE [LARGE SCALE GENOMIC DNA]</scope>
    <source>
        <strain evidence="1">P6</strain>
    </source>
</reference>
<proteinExistence type="predicted"/>
<dbReference type="EMBL" id="CM047581">
    <property type="protein sequence ID" value="KAI9916323.1"/>
    <property type="molecule type" value="Genomic_DNA"/>
</dbReference>